<accession>A0A395VTS9</accession>
<protein>
    <submittedName>
        <fullName evidence="2">Uncharacterized protein</fullName>
    </submittedName>
</protein>
<comment type="caution">
    <text evidence="2">The sequence shown here is derived from an EMBL/GenBank/DDBJ whole genome shotgun (WGS) entry which is preliminary data.</text>
</comment>
<keyword evidence="1" id="KW-1133">Transmembrane helix</keyword>
<dbReference type="Proteomes" id="UP000266492">
    <property type="component" value="Unassembled WGS sequence"/>
</dbReference>
<proteinExistence type="predicted"/>
<evidence type="ECO:0000256" key="1">
    <source>
        <dbReference type="SAM" id="Phobius"/>
    </source>
</evidence>
<reference evidence="2 3" key="1">
    <citation type="submission" date="2018-08" db="EMBL/GenBank/DDBJ databases">
        <title>A genome reference for cultivated species of the human gut microbiota.</title>
        <authorList>
            <person name="Zou Y."/>
            <person name="Xue W."/>
            <person name="Luo G."/>
        </authorList>
    </citation>
    <scope>NUCLEOTIDE SEQUENCE [LARGE SCALE GENOMIC DNA]</scope>
    <source>
        <strain evidence="2 3">AF20-9LB</strain>
    </source>
</reference>
<keyword evidence="1" id="KW-0472">Membrane</keyword>
<evidence type="ECO:0000313" key="2">
    <source>
        <dbReference type="EMBL" id="RGS81613.1"/>
    </source>
</evidence>
<evidence type="ECO:0000313" key="3">
    <source>
        <dbReference type="Proteomes" id="UP000266492"/>
    </source>
</evidence>
<dbReference type="AlphaFoldDB" id="A0A395VTS9"/>
<gene>
    <name evidence="2" type="ORF">DWX70_18270</name>
</gene>
<organism evidence="2 3">
    <name type="scientific">Bacteroides ovatus</name>
    <dbReference type="NCBI Taxonomy" id="28116"/>
    <lineage>
        <taxon>Bacteria</taxon>
        <taxon>Pseudomonadati</taxon>
        <taxon>Bacteroidota</taxon>
        <taxon>Bacteroidia</taxon>
        <taxon>Bacteroidales</taxon>
        <taxon>Bacteroidaceae</taxon>
        <taxon>Bacteroides</taxon>
    </lineage>
</organism>
<dbReference type="EMBL" id="QRVZ01000016">
    <property type="protein sequence ID" value="RGS81613.1"/>
    <property type="molecule type" value="Genomic_DNA"/>
</dbReference>
<sequence>MLSLIYVITLLFLEYAVIDTEESIEKNTFAFITFVLLFLLCAKLLQKEDNRKFLMSIIYVYNSFLL</sequence>
<keyword evidence="1" id="KW-0812">Transmembrane</keyword>
<name>A0A395VTS9_BACOV</name>
<feature type="transmembrane region" description="Helical" evidence="1">
    <location>
        <begin position="28"/>
        <end position="45"/>
    </location>
</feature>